<dbReference type="Proteomes" id="UP000064201">
    <property type="component" value="Chromosome"/>
</dbReference>
<evidence type="ECO:0000256" key="1">
    <source>
        <dbReference type="ARBA" id="ARBA00022617"/>
    </source>
</evidence>
<evidence type="ECO:0000256" key="4">
    <source>
        <dbReference type="PROSITE-ProRule" id="PRU00433"/>
    </source>
</evidence>
<protein>
    <submittedName>
        <fullName evidence="7">Sulfur oxidation protein SoxX</fullName>
    </submittedName>
</protein>
<name>A0A0G3GAW9_9GAMM</name>
<dbReference type="KEGG" id="tvr:TVD_11745"/>
<dbReference type="SUPFAM" id="SSF46626">
    <property type="entry name" value="Cytochrome c"/>
    <property type="match status" value="1"/>
</dbReference>
<dbReference type="Pfam" id="PF00034">
    <property type="entry name" value="Cytochrom_C"/>
    <property type="match status" value="1"/>
</dbReference>
<keyword evidence="3 4" id="KW-0408">Iron</keyword>
<dbReference type="NCBIfam" id="TIGR04485">
    <property type="entry name" value="thiosulf_SoxX"/>
    <property type="match status" value="1"/>
</dbReference>
<dbReference type="AlphaFoldDB" id="A0A0G3GAW9"/>
<accession>A0A0G3GAW9</accession>
<keyword evidence="1 4" id="KW-0349">Heme</keyword>
<dbReference type="PATRIC" id="fig|106634.4.peg.2399"/>
<proteinExistence type="predicted"/>
<dbReference type="PROSITE" id="PS51007">
    <property type="entry name" value="CYTC"/>
    <property type="match status" value="1"/>
</dbReference>
<dbReference type="OrthoDB" id="9808312at2"/>
<evidence type="ECO:0000259" key="6">
    <source>
        <dbReference type="PROSITE" id="PS51007"/>
    </source>
</evidence>
<dbReference type="GO" id="GO:0009055">
    <property type="term" value="F:electron transfer activity"/>
    <property type="evidence" value="ECO:0007669"/>
    <property type="project" value="InterPro"/>
</dbReference>
<dbReference type="GO" id="GO:0020037">
    <property type="term" value="F:heme binding"/>
    <property type="evidence" value="ECO:0007669"/>
    <property type="project" value="InterPro"/>
</dbReference>
<dbReference type="InterPro" id="IPR009056">
    <property type="entry name" value="Cyt_c-like_dom"/>
</dbReference>
<keyword evidence="8" id="KW-1185">Reference proteome</keyword>
<gene>
    <name evidence="7" type="ORF">TVD_11745</name>
</gene>
<reference evidence="7 8" key="1">
    <citation type="submission" date="2015-04" db="EMBL/GenBank/DDBJ databases">
        <title>Complete Sequence for the Genome of the Thioalkalivibrio versutus D301.</title>
        <authorList>
            <person name="Mu T."/>
            <person name="Zhou J."/>
            <person name="Xu X."/>
        </authorList>
    </citation>
    <scope>NUCLEOTIDE SEQUENCE [LARGE SCALE GENOMIC DNA]</scope>
    <source>
        <strain evidence="7 8">D301</strain>
    </source>
</reference>
<keyword evidence="5" id="KW-0732">Signal</keyword>
<feature type="signal peptide" evidence="5">
    <location>
        <begin position="1"/>
        <end position="21"/>
    </location>
</feature>
<keyword evidence="2 4" id="KW-0479">Metal-binding</keyword>
<dbReference type="STRING" id="106634.TVD_11745"/>
<dbReference type="EMBL" id="CP011367">
    <property type="protein sequence ID" value="AKJ95986.1"/>
    <property type="molecule type" value="Genomic_DNA"/>
</dbReference>
<dbReference type="Gene3D" id="1.10.760.10">
    <property type="entry name" value="Cytochrome c-like domain"/>
    <property type="match status" value="1"/>
</dbReference>
<evidence type="ECO:0000256" key="5">
    <source>
        <dbReference type="SAM" id="SignalP"/>
    </source>
</evidence>
<evidence type="ECO:0000313" key="7">
    <source>
        <dbReference type="EMBL" id="AKJ95986.1"/>
    </source>
</evidence>
<dbReference type="InterPro" id="IPR030999">
    <property type="entry name" value="Thiosulf_SoxX"/>
</dbReference>
<sequence length="228" mass="24529">MLRNKTVGAGLAVLASTVLIAGCDGWMGETSGEVDITAMSADELADYLVLETDSYRFEQEAQEGGSARDRMVQDGIQAACSIDGDPDSGTAGEVIAMARESYEAPPGGPRLGNWRRGAELARSGYGYRIGHRNDDHGTREAGGNCYACHQMDPAEELYGTLGPSLAGYGATRGNDSSVVNYVHQVVSNPHQYFPCTKMPRFGRNNFLSEEQIAHVMAYLLDPDSPVNQ</sequence>
<dbReference type="InterPro" id="IPR036909">
    <property type="entry name" value="Cyt_c-like_dom_sf"/>
</dbReference>
<organism evidence="7 8">
    <name type="scientific">Thioalkalivibrio versutus</name>
    <dbReference type="NCBI Taxonomy" id="106634"/>
    <lineage>
        <taxon>Bacteria</taxon>
        <taxon>Pseudomonadati</taxon>
        <taxon>Pseudomonadota</taxon>
        <taxon>Gammaproteobacteria</taxon>
        <taxon>Chromatiales</taxon>
        <taxon>Ectothiorhodospiraceae</taxon>
        <taxon>Thioalkalivibrio</taxon>
    </lineage>
</organism>
<dbReference type="RefSeq" id="WP_047251672.1">
    <property type="nucleotide sequence ID" value="NZ_CP011367.1"/>
</dbReference>
<evidence type="ECO:0000256" key="2">
    <source>
        <dbReference type="ARBA" id="ARBA00022723"/>
    </source>
</evidence>
<dbReference type="PROSITE" id="PS51257">
    <property type="entry name" value="PROKAR_LIPOPROTEIN"/>
    <property type="match status" value="1"/>
</dbReference>
<dbReference type="GO" id="GO:0046872">
    <property type="term" value="F:metal ion binding"/>
    <property type="evidence" value="ECO:0007669"/>
    <property type="project" value="UniProtKB-KW"/>
</dbReference>
<feature type="domain" description="Cytochrome c" evidence="6">
    <location>
        <begin position="112"/>
        <end position="223"/>
    </location>
</feature>
<evidence type="ECO:0000256" key="3">
    <source>
        <dbReference type="ARBA" id="ARBA00023004"/>
    </source>
</evidence>
<feature type="chain" id="PRO_5002553820" evidence="5">
    <location>
        <begin position="22"/>
        <end position="228"/>
    </location>
</feature>
<evidence type="ECO:0000313" key="8">
    <source>
        <dbReference type="Proteomes" id="UP000064201"/>
    </source>
</evidence>